<protein>
    <submittedName>
        <fullName evidence="1">Uncharacterized protein</fullName>
    </submittedName>
</protein>
<keyword evidence="2" id="KW-1185">Reference proteome</keyword>
<dbReference type="Proteomes" id="UP000729402">
    <property type="component" value="Unassembled WGS sequence"/>
</dbReference>
<comment type="caution">
    <text evidence="1">The sequence shown here is derived from an EMBL/GenBank/DDBJ whole genome shotgun (WGS) entry which is preliminary data.</text>
</comment>
<gene>
    <name evidence="1" type="ORF">GUJ93_ZPchr0001g30445</name>
</gene>
<dbReference type="EMBL" id="JAAALK010000288">
    <property type="protein sequence ID" value="KAG8052963.1"/>
    <property type="molecule type" value="Genomic_DNA"/>
</dbReference>
<proteinExistence type="predicted"/>
<dbReference type="AlphaFoldDB" id="A0A8J5RN64"/>
<evidence type="ECO:0000313" key="2">
    <source>
        <dbReference type="Proteomes" id="UP000729402"/>
    </source>
</evidence>
<name>A0A8J5RN64_ZIZPA</name>
<evidence type="ECO:0000313" key="1">
    <source>
        <dbReference type="EMBL" id="KAG8052963.1"/>
    </source>
</evidence>
<reference evidence="1" key="1">
    <citation type="journal article" date="2021" name="bioRxiv">
        <title>Whole Genome Assembly and Annotation of Northern Wild Rice, Zizania palustris L., Supports a Whole Genome Duplication in the Zizania Genus.</title>
        <authorList>
            <person name="Haas M."/>
            <person name="Kono T."/>
            <person name="Macchietto M."/>
            <person name="Millas R."/>
            <person name="McGilp L."/>
            <person name="Shao M."/>
            <person name="Duquette J."/>
            <person name="Hirsch C.N."/>
            <person name="Kimball J."/>
        </authorList>
    </citation>
    <scope>NUCLEOTIDE SEQUENCE</scope>
    <source>
        <tissue evidence="1">Fresh leaf tissue</tissue>
    </source>
</reference>
<accession>A0A8J5RN64</accession>
<sequence length="66" mass="7666">MMILSRGRWQNIHTFGNGMFVPKQELKPKRMPLLISLILLELLRLEILIDSSLGVGKCWWLKGCEN</sequence>
<organism evidence="1 2">
    <name type="scientific">Zizania palustris</name>
    <name type="common">Northern wild rice</name>
    <dbReference type="NCBI Taxonomy" id="103762"/>
    <lineage>
        <taxon>Eukaryota</taxon>
        <taxon>Viridiplantae</taxon>
        <taxon>Streptophyta</taxon>
        <taxon>Embryophyta</taxon>
        <taxon>Tracheophyta</taxon>
        <taxon>Spermatophyta</taxon>
        <taxon>Magnoliopsida</taxon>
        <taxon>Liliopsida</taxon>
        <taxon>Poales</taxon>
        <taxon>Poaceae</taxon>
        <taxon>BOP clade</taxon>
        <taxon>Oryzoideae</taxon>
        <taxon>Oryzeae</taxon>
        <taxon>Zizaniinae</taxon>
        <taxon>Zizania</taxon>
    </lineage>
</organism>
<reference evidence="1" key="2">
    <citation type="submission" date="2021-02" db="EMBL/GenBank/DDBJ databases">
        <authorList>
            <person name="Kimball J.A."/>
            <person name="Haas M.W."/>
            <person name="Macchietto M."/>
            <person name="Kono T."/>
            <person name="Duquette J."/>
            <person name="Shao M."/>
        </authorList>
    </citation>
    <scope>NUCLEOTIDE SEQUENCE</scope>
    <source>
        <tissue evidence="1">Fresh leaf tissue</tissue>
    </source>
</reference>